<dbReference type="AlphaFoldDB" id="A0A2G9USA9"/>
<evidence type="ECO:0000313" key="2">
    <source>
        <dbReference type="Proteomes" id="UP000230423"/>
    </source>
</evidence>
<organism evidence="1 2">
    <name type="scientific">Teladorsagia circumcincta</name>
    <name type="common">Brown stomach worm</name>
    <name type="synonym">Ostertagia circumcincta</name>
    <dbReference type="NCBI Taxonomy" id="45464"/>
    <lineage>
        <taxon>Eukaryota</taxon>
        <taxon>Metazoa</taxon>
        <taxon>Ecdysozoa</taxon>
        <taxon>Nematoda</taxon>
        <taxon>Chromadorea</taxon>
        <taxon>Rhabditida</taxon>
        <taxon>Rhabditina</taxon>
        <taxon>Rhabditomorpha</taxon>
        <taxon>Strongyloidea</taxon>
        <taxon>Trichostrongylidae</taxon>
        <taxon>Teladorsagia</taxon>
    </lineage>
</organism>
<reference evidence="1 2" key="1">
    <citation type="submission" date="2015-09" db="EMBL/GenBank/DDBJ databases">
        <title>Draft genome of the parasitic nematode Teladorsagia circumcincta isolate WARC Sus (inbred).</title>
        <authorList>
            <person name="Mitreva M."/>
        </authorList>
    </citation>
    <scope>NUCLEOTIDE SEQUENCE [LARGE SCALE GENOMIC DNA]</scope>
    <source>
        <strain evidence="1 2">S</strain>
    </source>
</reference>
<dbReference type="EMBL" id="KZ345512">
    <property type="protein sequence ID" value="PIO73134.1"/>
    <property type="molecule type" value="Genomic_DNA"/>
</dbReference>
<dbReference type="Gene3D" id="1.25.10.10">
    <property type="entry name" value="Leucine-rich Repeat Variant"/>
    <property type="match status" value="1"/>
</dbReference>
<dbReference type="InterPro" id="IPR011989">
    <property type="entry name" value="ARM-like"/>
</dbReference>
<sequence>MADGDVPQQYWNNLLALTTKVSAESEEHDVTPRSMSDEELADHLEDILGYAEITNRFVGKGGLLVIEAFLTQRQHLFLQCRFAEFVLSLTENNPSTQSLFAREGLLTKMMKLLEDDTYSEEFLFKLLSSVSGSVRSHLESFEEYILDFVDVKDIPPEILEDILACLKSRKIKLSIREGLQKKLNPE</sequence>
<protein>
    <submittedName>
        <fullName evidence="1">Uncharacterized protein</fullName>
    </submittedName>
</protein>
<name>A0A2G9USA9_TELCI</name>
<dbReference type="OrthoDB" id="10250458at2759"/>
<accession>A0A2G9USA9</accession>
<evidence type="ECO:0000313" key="1">
    <source>
        <dbReference type="EMBL" id="PIO73134.1"/>
    </source>
</evidence>
<proteinExistence type="predicted"/>
<keyword evidence="2" id="KW-1185">Reference proteome</keyword>
<dbReference type="Proteomes" id="UP000230423">
    <property type="component" value="Unassembled WGS sequence"/>
</dbReference>
<gene>
    <name evidence="1" type="ORF">TELCIR_04907</name>
</gene>